<keyword evidence="2" id="KW-0597">Phosphoprotein</keyword>
<accession>A0A8J3JLF9</accession>
<dbReference type="InterPro" id="IPR009081">
    <property type="entry name" value="PP-bd_ACP"/>
</dbReference>
<reference evidence="4 5" key="1">
    <citation type="submission" date="2021-01" db="EMBL/GenBank/DDBJ databases">
        <title>Whole genome shotgun sequence of Catellatospora bangladeshensis NBRC 107357.</title>
        <authorList>
            <person name="Komaki H."/>
            <person name="Tamura T."/>
        </authorList>
    </citation>
    <scope>NUCLEOTIDE SEQUENCE [LARGE SCALE GENOMIC DNA]</scope>
    <source>
        <strain evidence="4 5">NBRC 107357</strain>
    </source>
</reference>
<keyword evidence="1" id="KW-0596">Phosphopantetheine</keyword>
<gene>
    <name evidence="4" type="ORF">Cba03nite_41420</name>
</gene>
<evidence type="ECO:0000259" key="3">
    <source>
        <dbReference type="PROSITE" id="PS50075"/>
    </source>
</evidence>
<dbReference type="SUPFAM" id="SSF47336">
    <property type="entry name" value="ACP-like"/>
    <property type="match status" value="1"/>
</dbReference>
<dbReference type="InterPro" id="IPR036736">
    <property type="entry name" value="ACP-like_sf"/>
</dbReference>
<proteinExistence type="predicted"/>
<feature type="domain" description="Carrier" evidence="3">
    <location>
        <begin position="3"/>
        <end position="79"/>
    </location>
</feature>
<sequence length="79" mass="8064">MSAELSGRLAALVHDATTGTVTAEQALAGGSLRALGLDSLGALRLIDAIDLEFGVEVDLGDGPGADTLDAITRMVEERL</sequence>
<dbReference type="PROSITE" id="PS00012">
    <property type="entry name" value="PHOSPHOPANTETHEINE"/>
    <property type="match status" value="1"/>
</dbReference>
<evidence type="ECO:0000313" key="5">
    <source>
        <dbReference type="Proteomes" id="UP000601223"/>
    </source>
</evidence>
<dbReference type="Proteomes" id="UP000601223">
    <property type="component" value="Unassembled WGS sequence"/>
</dbReference>
<keyword evidence="5" id="KW-1185">Reference proteome</keyword>
<evidence type="ECO:0000256" key="1">
    <source>
        <dbReference type="ARBA" id="ARBA00022450"/>
    </source>
</evidence>
<evidence type="ECO:0000256" key="2">
    <source>
        <dbReference type="ARBA" id="ARBA00022553"/>
    </source>
</evidence>
<dbReference type="Pfam" id="PF00550">
    <property type="entry name" value="PP-binding"/>
    <property type="match status" value="1"/>
</dbReference>
<organism evidence="4 5">
    <name type="scientific">Catellatospora bangladeshensis</name>
    <dbReference type="NCBI Taxonomy" id="310355"/>
    <lineage>
        <taxon>Bacteria</taxon>
        <taxon>Bacillati</taxon>
        <taxon>Actinomycetota</taxon>
        <taxon>Actinomycetes</taxon>
        <taxon>Micromonosporales</taxon>
        <taxon>Micromonosporaceae</taxon>
        <taxon>Catellatospora</taxon>
    </lineage>
</organism>
<protein>
    <recommendedName>
        <fullName evidence="3">Carrier domain-containing protein</fullName>
    </recommendedName>
</protein>
<dbReference type="Gene3D" id="1.10.1200.10">
    <property type="entry name" value="ACP-like"/>
    <property type="match status" value="1"/>
</dbReference>
<evidence type="ECO:0000313" key="4">
    <source>
        <dbReference type="EMBL" id="GIF82793.1"/>
    </source>
</evidence>
<dbReference type="PROSITE" id="PS50075">
    <property type="entry name" value="CARRIER"/>
    <property type="match status" value="1"/>
</dbReference>
<dbReference type="AlphaFoldDB" id="A0A8J3JLF9"/>
<name>A0A8J3JLF9_9ACTN</name>
<dbReference type="RefSeq" id="WP_203748604.1">
    <property type="nucleotide sequence ID" value="NZ_BONF01000025.1"/>
</dbReference>
<dbReference type="EMBL" id="BONF01000025">
    <property type="protein sequence ID" value="GIF82793.1"/>
    <property type="molecule type" value="Genomic_DNA"/>
</dbReference>
<comment type="caution">
    <text evidence="4">The sequence shown here is derived from an EMBL/GenBank/DDBJ whole genome shotgun (WGS) entry which is preliminary data.</text>
</comment>
<dbReference type="InterPro" id="IPR006162">
    <property type="entry name" value="Ppantetheine_attach_site"/>
</dbReference>